<protein>
    <submittedName>
        <fullName evidence="1 2">Transcriptional regulator</fullName>
    </submittedName>
</protein>
<sequence length="74" mass="8661">MPNLYEFWKALSEPEKNKFCERVGVSYGYMESHLIHGRKKPRMETIQAIVDASNDKLSHKKLFEFFLKKNPSAA</sequence>
<organism evidence="2 3">
    <name type="scientific">Acinetobacter johnsonii</name>
    <dbReference type="NCBI Taxonomy" id="40214"/>
    <lineage>
        <taxon>Bacteria</taxon>
        <taxon>Pseudomonadati</taxon>
        <taxon>Pseudomonadota</taxon>
        <taxon>Gammaproteobacteria</taxon>
        <taxon>Moraxellales</taxon>
        <taxon>Moraxellaceae</taxon>
        <taxon>Acinetobacter</taxon>
    </lineage>
</organism>
<name>A0A2W5TR02_ACIJO</name>
<dbReference type="Proteomes" id="UP000249282">
    <property type="component" value="Unassembled WGS sequence"/>
</dbReference>
<comment type="caution">
    <text evidence="2">The sequence shown here is derived from an EMBL/GenBank/DDBJ whole genome shotgun (WGS) entry which is preliminary data.</text>
</comment>
<dbReference type="EMBL" id="QFQJ01000057">
    <property type="protein sequence ID" value="PZQ88440.1"/>
    <property type="molecule type" value="Genomic_DNA"/>
</dbReference>
<evidence type="ECO:0000313" key="3">
    <source>
        <dbReference type="Proteomes" id="UP000249282"/>
    </source>
</evidence>
<dbReference type="Proteomes" id="UP001157887">
    <property type="component" value="Unassembled WGS sequence"/>
</dbReference>
<dbReference type="RefSeq" id="WP_131230303.1">
    <property type="nucleotide sequence ID" value="NZ_CP037424.1"/>
</dbReference>
<dbReference type="EMBL" id="JAOECG010000006">
    <property type="protein sequence ID" value="MDG9786795.1"/>
    <property type="molecule type" value="Genomic_DNA"/>
</dbReference>
<reference evidence="2 3" key="1">
    <citation type="submission" date="2017-11" db="EMBL/GenBank/DDBJ databases">
        <title>Infants hospitalized years apart are colonized by the same room-sourced microbial strains.</title>
        <authorList>
            <person name="Brooks B."/>
            <person name="Olm M.R."/>
            <person name="Firek B.A."/>
            <person name="Baker R."/>
            <person name="Thomas B.C."/>
            <person name="Morowitz M.J."/>
            <person name="Banfield J.F."/>
        </authorList>
    </citation>
    <scope>NUCLEOTIDE SEQUENCE [LARGE SCALE GENOMIC DNA]</scope>
    <source>
        <strain evidence="2">S2_003_000_R3_20</strain>
    </source>
</reference>
<dbReference type="AlphaFoldDB" id="A0A2W5TR02"/>
<accession>A0A2W5TR02</accession>
<proteinExistence type="predicted"/>
<evidence type="ECO:0000313" key="2">
    <source>
        <dbReference type="EMBL" id="PZQ88440.1"/>
    </source>
</evidence>
<gene>
    <name evidence="2" type="ORF">DI542_10840</name>
    <name evidence="1" type="ORF">N7566_07290</name>
</gene>
<evidence type="ECO:0000313" key="1">
    <source>
        <dbReference type="EMBL" id="MDG9786795.1"/>
    </source>
</evidence>
<reference evidence="1" key="2">
    <citation type="submission" date="2022-09" db="EMBL/GenBank/DDBJ databases">
        <title>Intensive care unit water sources are persistently colonized with multi-drug resistant bacteria and are the site of extensive horizontal gene transfer of antibiotic resistance genes.</title>
        <authorList>
            <person name="Diorio-Toth L."/>
        </authorList>
    </citation>
    <scope>NUCLEOTIDE SEQUENCE</scope>
    <source>
        <strain evidence="1">GD04065</strain>
    </source>
</reference>